<organism evidence="3 4">
    <name type="scientific">Streptomyces bluensis</name>
    <dbReference type="NCBI Taxonomy" id="33897"/>
    <lineage>
        <taxon>Bacteria</taxon>
        <taxon>Bacillati</taxon>
        <taxon>Actinomycetota</taxon>
        <taxon>Actinomycetes</taxon>
        <taxon>Kitasatosporales</taxon>
        <taxon>Streptomycetaceae</taxon>
        <taxon>Streptomyces</taxon>
    </lineage>
</organism>
<evidence type="ECO:0000256" key="2">
    <source>
        <dbReference type="SAM" id="MobiDB-lite"/>
    </source>
</evidence>
<protein>
    <submittedName>
        <fullName evidence="3">YbaB/EbfC family nucleoid-associated protein</fullName>
    </submittedName>
</protein>
<feature type="coiled-coil region" evidence="1">
    <location>
        <begin position="1"/>
        <end position="35"/>
    </location>
</feature>
<dbReference type="EMBL" id="JBIAWJ010000005">
    <property type="protein sequence ID" value="MFF4522483.1"/>
    <property type="molecule type" value="Genomic_DNA"/>
</dbReference>
<reference evidence="3 4" key="1">
    <citation type="submission" date="2024-10" db="EMBL/GenBank/DDBJ databases">
        <title>The Natural Products Discovery Center: Release of the First 8490 Sequenced Strains for Exploring Actinobacteria Biosynthetic Diversity.</title>
        <authorList>
            <person name="Kalkreuter E."/>
            <person name="Kautsar S.A."/>
            <person name="Yang D."/>
            <person name="Bader C.D."/>
            <person name="Teijaro C.N."/>
            <person name="Fluegel L."/>
            <person name="Davis C.M."/>
            <person name="Simpson J.R."/>
            <person name="Lauterbach L."/>
            <person name="Steele A.D."/>
            <person name="Gui C."/>
            <person name="Meng S."/>
            <person name="Li G."/>
            <person name="Viehrig K."/>
            <person name="Ye F."/>
            <person name="Su P."/>
            <person name="Kiefer A.F."/>
            <person name="Nichols A."/>
            <person name="Cepeda A.J."/>
            <person name="Yan W."/>
            <person name="Fan B."/>
            <person name="Jiang Y."/>
            <person name="Adhikari A."/>
            <person name="Zheng C.-J."/>
            <person name="Schuster L."/>
            <person name="Cowan T.M."/>
            <person name="Smanski M.J."/>
            <person name="Chevrette M.G."/>
            <person name="De Carvalho L.P.S."/>
            <person name="Shen B."/>
        </authorList>
    </citation>
    <scope>NUCLEOTIDE SEQUENCE [LARGE SCALE GENOMIC DNA]</scope>
    <source>
        <strain evidence="3 4">NPDC001390</strain>
    </source>
</reference>
<keyword evidence="4" id="KW-1185">Reference proteome</keyword>
<keyword evidence="1" id="KW-0175">Coiled coil</keyword>
<dbReference type="InterPro" id="IPR004401">
    <property type="entry name" value="YbaB/EbfC"/>
</dbReference>
<evidence type="ECO:0000313" key="4">
    <source>
        <dbReference type="Proteomes" id="UP001602058"/>
    </source>
</evidence>
<dbReference type="Pfam" id="PF02575">
    <property type="entry name" value="YbaB_DNA_bd"/>
    <property type="match status" value="1"/>
</dbReference>
<accession>A0ABW6UKB0</accession>
<sequence>MDSIKDRLEQAMAQLEETRRAVDSAKERLSQASATVRSHDRSVEVTVSSQGQLTAVKFLDGKYRTMGAAQLSASVMEATRQAQAQMAQAVMDAFRPLTDQMGDGPQPANAGVDWDEVFGPLMRSVERGADRRVGASDKLRDEIHEDGEGR</sequence>
<name>A0ABW6UKB0_9ACTN</name>
<dbReference type="Gene3D" id="3.30.1310.10">
    <property type="entry name" value="Nucleoid-associated protein YbaB-like domain"/>
    <property type="match status" value="1"/>
</dbReference>
<feature type="region of interest" description="Disordered" evidence="2">
    <location>
        <begin position="126"/>
        <end position="150"/>
    </location>
</feature>
<evidence type="ECO:0000313" key="3">
    <source>
        <dbReference type="EMBL" id="MFF4522483.1"/>
    </source>
</evidence>
<evidence type="ECO:0000256" key="1">
    <source>
        <dbReference type="SAM" id="Coils"/>
    </source>
</evidence>
<comment type="caution">
    <text evidence="3">The sequence shown here is derived from an EMBL/GenBank/DDBJ whole genome shotgun (WGS) entry which is preliminary data.</text>
</comment>
<dbReference type="Proteomes" id="UP001602058">
    <property type="component" value="Unassembled WGS sequence"/>
</dbReference>
<dbReference type="SUPFAM" id="SSF82607">
    <property type="entry name" value="YbaB-like"/>
    <property type="match status" value="1"/>
</dbReference>
<dbReference type="RefSeq" id="WP_387886308.1">
    <property type="nucleotide sequence ID" value="NZ_JBIAWJ010000005.1"/>
</dbReference>
<proteinExistence type="predicted"/>
<gene>
    <name evidence="3" type="ORF">ACFY1D_13720</name>
</gene>
<dbReference type="InterPro" id="IPR036894">
    <property type="entry name" value="YbaB-like_sf"/>
</dbReference>